<dbReference type="EMBL" id="BAAAME010000004">
    <property type="protein sequence ID" value="GAA1743756.1"/>
    <property type="molecule type" value="Genomic_DNA"/>
</dbReference>
<evidence type="ECO:0000313" key="2">
    <source>
        <dbReference type="Proteomes" id="UP001501057"/>
    </source>
</evidence>
<dbReference type="Proteomes" id="UP001501057">
    <property type="component" value="Unassembled WGS sequence"/>
</dbReference>
<accession>A0ABN2JZ64</accession>
<comment type="caution">
    <text evidence="1">The sequence shown here is derived from an EMBL/GenBank/DDBJ whole genome shotgun (WGS) entry which is preliminary data.</text>
</comment>
<evidence type="ECO:0000313" key="1">
    <source>
        <dbReference type="EMBL" id="GAA1743756.1"/>
    </source>
</evidence>
<protein>
    <submittedName>
        <fullName evidence="1">Uncharacterized protein</fullName>
    </submittedName>
</protein>
<proteinExistence type="predicted"/>
<gene>
    <name evidence="1" type="ORF">GCM10009710_24720</name>
</gene>
<dbReference type="RefSeq" id="WP_344202035.1">
    <property type="nucleotide sequence ID" value="NZ_BAAAME010000004.1"/>
</dbReference>
<name>A0ABN2JZ64_9ACTN</name>
<reference evidence="1 2" key="1">
    <citation type="journal article" date="2019" name="Int. J. Syst. Evol. Microbiol.">
        <title>The Global Catalogue of Microorganisms (GCM) 10K type strain sequencing project: providing services to taxonomists for standard genome sequencing and annotation.</title>
        <authorList>
            <consortium name="The Broad Institute Genomics Platform"/>
            <consortium name="The Broad Institute Genome Sequencing Center for Infectious Disease"/>
            <person name="Wu L."/>
            <person name="Ma J."/>
        </authorList>
    </citation>
    <scope>NUCLEOTIDE SEQUENCE [LARGE SCALE GENOMIC DNA]</scope>
    <source>
        <strain evidence="1 2">JCM 13518</strain>
    </source>
</reference>
<keyword evidence="2" id="KW-1185">Reference proteome</keyword>
<sequence>MVFGGDPTEVREHARRVRAWADQVDGVAGEVLQADSVAWVSDAASRFRDELTARQAEVQAIAVRYREAADRLDALAAALEERQQVLAGLLAAAGRTFEELAGAVSDGVGDVVDVAQGWANDLAETGRDVLDWAGL</sequence>
<organism evidence="1 2">
    <name type="scientific">Aeromicrobium alkaliterrae</name>
    <dbReference type="NCBI Taxonomy" id="302168"/>
    <lineage>
        <taxon>Bacteria</taxon>
        <taxon>Bacillati</taxon>
        <taxon>Actinomycetota</taxon>
        <taxon>Actinomycetes</taxon>
        <taxon>Propionibacteriales</taxon>
        <taxon>Nocardioidaceae</taxon>
        <taxon>Aeromicrobium</taxon>
    </lineage>
</organism>